<dbReference type="PROSITE" id="PS50011">
    <property type="entry name" value="PROTEIN_KINASE_DOM"/>
    <property type="match status" value="1"/>
</dbReference>
<dbReference type="GO" id="GO:0005634">
    <property type="term" value="C:nucleus"/>
    <property type="evidence" value="ECO:0007669"/>
    <property type="project" value="TreeGrafter"/>
</dbReference>
<reference evidence="8 9" key="1">
    <citation type="journal article" date="2011" name="Genome Res.">
        <title>Chromosome and gene copy number variation allow major structural change between species and strains of Leishmania.</title>
        <authorList>
            <person name="Rogers M.B."/>
            <person name="Hilley J.D."/>
            <person name="Dickens N.J."/>
            <person name="Wilkes J."/>
            <person name="Bates P.A."/>
            <person name="Depledge D.P."/>
            <person name="Harris D."/>
            <person name="Her Y."/>
            <person name="Herzyk P."/>
            <person name="Imamura H."/>
            <person name="Otto T.D."/>
            <person name="Sanders M."/>
            <person name="Seeger K."/>
            <person name="Dujardin J.C."/>
            <person name="Berriman M."/>
            <person name="Smith D.F."/>
            <person name="Hertz-Fowler C."/>
            <person name="Mottram J.C."/>
        </authorList>
    </citation>
    <scope>NUCLEOTIDE SEQUENCE [LARGE SCALE GENOMIC DNA]</scope>
    <source>
        <strain evidence="8 9">MHOM/GT/2001/U1103</strain>
    </source>
</reference>
<dbReference type="VEuPathDB" id="TriTrypDB:LmxM.29.1560"/>
<comment type="similarity">
    <text evidence="5">Belongs to the protein kinase superfamily. Ser/Thr protein kinase family. GCN2 subfamily.</text>
</comment>
<evidence type="ECO:0000313" key="9">
    <source>
        <dbReference type="Proteomes" id="UP000007259"/>
    </source>
</evidence>
<feature type="region of interest" description="Disordered" evidence="6">
    <location>
        <begin position="819"/>
        <end position="839"/>
    </location>
</feature>
<dbReference type="PANTHER" id="PTHR11042">
    <property type="entry name" value="EUKARYOTIC TRANSLATION INITIATION FACTOR 2-ALPHA KINASE EIF2-ALPHA KINASE -RELATED"/>
    <property type="match status" value="1"/>
</dbReference>
<dbReference type="GO" id="GO:0004672">
    <property type="term" value="F:protein kinase activity"/>
    <property type="evidence" value="ECO:0007669"/>
    <property type="project" value="InterPro"/>
</dbReference>
<feature type="compositionally biased region" description="Basic and acidic residues" evidence="6">
    <location>
        <begin position="265"/>
        <end position="277"/>
    </location>
</feature>
<dbReference type="InterPro" id="IPR011009">
    <property type="entry name" value="Kinase-like_dom_sf"/>
</dbReference>
<feature type="compositionally biased region" description="Polar residues" evidence="6">
    <location>
        <begin position="819"/>
        <end position="835"/>
    </location>
</feature>
<dbReference type="RefSeq" id="XP_003877302.1">
    <property type="nucleotide sequence ID" value="XM_003877253.1"/>
</dbReference>
<feature type="region of interest" description="Disordered" evidence="6">
    <location>
        <begin position="644"/>
        <end position="681"/>
    </location>
</feature>
<dbReference type="PROSITE" id="PS00108">
    <property type="entry name" value="PROTEIN_KINASE_ST"/>
    <property type="match status" value="1"/>
</dbReference>
<feature type="region of interest" description="Disordered" evidence="6">
    <location>
        <begin position="66"/>
        <end position="88"/>
    </location>
</feature>
<feature type="compositionally biased region" description="Low complexity" evidence="6">
    <location>
        <begin position="249"/>
        <end position="262"/>
    </location>
</feature>
<evidence type="ECO:0000256" key="3">
    <source>
        <dbReference type="ARBA" id="ARBA00022777"/>
    </source>
</evidence>
<evidence type="ECO:0000256" key="2">
    <source>
        <dbReference type="ARBA" id="ARBA00022741"/>
    </source>
</evidence>
<dbReference type="PANTHER" id="PTHR11042:SF189">
    <property type="entry name" value="PROTEIN KINASE DOMAIN-CONTAINING PROTEIN"/>
    <property type="match status" value="1"/>
</dbReference>
<feature type="compositionally biased region" description="Low complexity" evidence="6">
    <location>
        <begin position="1024"/>
        <end position="1035"/>
    </location>
</feature>
<dbReference type="GO" id="GO:0005524">
    <property type="term" value="F:ATP binding"/>
    <property type="evidence" value="ECO:0007669"/>
    <property type="project" value="UniProtKB-KW"/>
</dbReference>
<sequence>MPLPEAVRHWNAVCCHRHRLLLLRHMEERYIELDLFTGASLDGVHLDADMKAVASAEILDSTSSLDDSAHSIHSSASDGSGTEVSRDSCTSISAANRDGLPRAVLSLTTQRYETLIMQTTLSRSPAKTAKERKTRRAALAAPARKAAHTCLGKLAAPAIQLDLAWHTPRQRAHKDLSFSDAEDEVVVERQQGEAELLAASQGPAARSFSSISSEKTLHHSSTSTSDIDMDVMAGRKQLPPQYHFLRAVSPAPSSSATSATSPRVIRNEPTKLSSEKPARHKCAGTDRSAGSSAGREAEPHEIPVRCGPGGCVYRAVTATLDSFAAAGNGEAAPPQFLLLLQLPLPLVEAFWVRLPSASALGSSQNGGDAAGRCCTGERSMSAVELRRVPWLPRDACSLRVVELAVAAPISASGVSEARTTLRGFLLEASDVPSARSEMSTRFPRVFRVLSAYDVLSARSAAARSAWLARNTRGNHGPFSASSDAGEREQAAAAAAAPGHRNGTRAVHTKSFSTSFLYENPKRSSSVAQIISPPPRHYIPAASFFDESFEPLMLLGRGVGGAVLLARHRVTGVFYAIKVLVARDYETERDILQEVRIHAMLENRYLVRYHTCWSEVISPARAQQLAFIGVCHPYEANLGGCRRFSSASSSSPATTRQNARGGTPHSPTNPDGDTLRRSQSRTAAGGWHHLILPSLSRMMLVGSSSTSETVTPEKTPMQSRPRLRGGDLRRRIVDECADDSTDDDGDAVLVAQVVKRRGTAGDGFRHSGADISPSTKIGSQLSRRPLTFSSTSSASAWGTRAPLTSHRLRKQLRTTSVLISGPSSAASDGVSGTTVQDGADNEGEDFESIWDDAQGCDSGRSECSGDGYGSSQRPEENTIIGTRVVFLQMELCQGTLAQYLASRTSIDRVENLIIAVQIVAGLRYLHHRGILHRDVKPTNVFMNYRCQYHKEVYQTNSSSTSGVDDSSEDEDGTGSFWRFPGSAASQCVASTAGNGDGKNDGCVPSPSSALTLCRRHPSSCPPEIPSSGGSPSVSCAPRRSSIVPLGMQELFRAASSLSPGWKTEMATASLDNLPSWDGERAALDFVMHPPHRMAAEMLQERLLRRQAPPPARQRARSKYEVTEEEAAPAGATMPLLQSDGGRHFLRRLASWLLHRFVHVQLGDLGLAKFLYQQEMRVDDFVSMNAINTIGVGSPLYASPEQLKGNRCTPASDAFSVGVVLAEMYLQPKTIAERLTVLREVREGVYRDKVLLAQFPELRLVRRLTETQPERRMTLAAVHRALRSFLEQALQDELYRHYE</sequence>
<evidence type="ECO:0000256" key="6">
    <source>
        <dbReference type="SAM" id="MobiDB-lite"/>
    </source>
</evidence>
<dbReference type="PhylomeDB" id="E9B0T0"/>
<dbReference type="OMA" id="LQMELCQ"/>
<dbReference type="FunFam" id="1.10.510.10:FF:001372">
    <property type="entry name" value="eIF-2 alpha kinase"/>
    <property type="match status" value="1"/>
</dbReference>
<evidence type="ECO:0000313" key="8">
    <source>
        <dbReference type="EMBL" id="CBZ28835.1"/>
    </source>
</evidence>
<feature type="region of interest" description="Disordered" evidence="6">
    <location>
        <begin position="477"/>
        <end position="505"/>
    </location>
</feature>
<evidence type="ECO:0000259" key="7">
    <source>
        <dbReference type="PROSITE" id="PS50011"/>
    </source>
</evidence>
<dbReference type="EMBL" id="FR799582">
    <property type="protein sequence ID" value="CBZ28835.1"/>
    <property type="molecule type" value="Genomic_DNA"/>
</dbReference>
<feature type="region of interest" description="Disordered" evidence="6">
    <location>
        <begin position="1013"/>
        <end position="1035"/>
    </location>
</feature>
<keyword evidence="2" id="KW-0547">Nucleotide-binding</keyword>
<dbReference type="Pfam" id="PF00069">
    <property type="entry name" value="Pkinase"/>
    <property type="match status" value="2"/>
</dbReference>
<name>E9B0T0_LEIMU</name>
<evidence type="ECO:0000256" key="5">
    <source>
        <dbReference type="ARBA" id="ARBA00037982"/>
    </source>
</evidence>
<feature type="region of interest" description="Disordered" evidence="6">
    <location>
        <begin position="955"/>
        <end position="974"/>
    </location>
</feature>
<feature type="region of interest" description="Disordered" evidence="6">
    <location>
        <begin position="249"/>
        <end position="301"/>
    </location>
</feature>
<dbReference type="Gene3D" id="1.10.510.10">
    <property type="entry name" value="Transferase(Phosphotransferase) domain 1"/>
    <property type="match status" value="2"/>
</dbReference>
<feature type="region of interest" description="Disordered" evidence="6">
    <location>
        <begin position="197"/>
        <end position="226"/>
    </location>
</feature>
<feature type="compositionally biased region" description="Low complexity" evidence="6">
    <location>
        <begin position="66"/>
        <end position="81"/>
    </location>
</feature>
<organism evidence="8 9">
    <name type="scientific">Leishmania mexicana (strain MHOM/GT/2001/U1103)</name>
    <dbReference type="NCBI Taxonomy" id="929439"/>
    <lineage>
        <taxon>Eukaryota</taxon>
        <taxon>Discoba</taxon>
        <taxon>Euglenozoa</taxon>
        <taxon>Kinetoplastea</taxon>
        <taxon>Metakinetoplastina</taxon>
        <taxon>Trypanosomatida</taxon>
        <taxon>Trypanosomatidae</taxon>
        <taxon>Leishmaniinae</taxon>
        <taxon>Leishmania</taxon>
    </lineage>
</organism>
<feature type="compositionally biased region" description="Polar residues" evidence="6">
    <location>
        <begin position="701"/>
        <end position="717"/>
    </location>
</feature>
<keyword evidence="3" id="KW-0418">Kinase</keyword>
<dbReference type="GeneID" id="13451596"/>
<keyword evidence="4" id="KW-0067">ATP-binding</keyword>
<keyword evidence="1" id="KW-0808">Transferase</keyword>
<dbReference type="GO" id="GO:0005737">
    <property type="term" value="C:cytoplasm"/>
    <property type="evidence" value="ECO:0007669"/>
    <property type="project" value="TreeGrafter"/>
</dbReference>
<evidence type="ECO:0000256" key="4">
    <source>
        <dbReference type="ARBA" id="ARBA00022840"/>
    </source>
</evidence>
<dbReference type="Gene3D" id="3.30.200.20">
    <property type="entry name" value="Phosphorylase Kinase, domain 1"/>
    <property type="match status" value="1"/>
</dbReference>
<evidence type="ECO:0000256" key="1">
    <source>
        <dbReference type="ARBA" id="ARBA00022679"/>
    </source>
</evidence>
<dbReference type="SUPFAM" id="SSF56112">
    <property type="entry name" value="Protein kinase-like (PK-like)"/>
    <property type="match status" value="1"/>
</dbReference>
<gene>
    <name evidence="8" type="ORF">LMXM_29_1560</name>
</gene>
<dbReference type="Proteomes" id="UP000007259">
    <property type="component" value="Chromosome 29"/>
</dbReference>
<dbReference type="InterPro" id="IPR008271">
    <property type="entry name" value="Ser/Thr_kinase_AS"/>
</dbReference>
<keyword evidence="9" id="KW-1185">Reference proteome</keyword>
<feature type="region of interest" description="Disordered" evidence="6">
    <location>
        <begin position="854"/>
        <end position="873"/>
    </location>
</feature>
<dbReference type="OrthoDB" id="1405469at2759"/>
<dbReference type="InterPro" id="IPR000719">
    <property type="entry name" value="Prot_kinase_dom"/>
</dbReference>
<feature type="region of interest" description="Disordered" evidence="6">
    <location>
        <begin position="701"/>
        <end position="721"/>
    </location>
</feature>
<protein>
    <recommendedName>
        <fullName evidence="7">Protein kinase domain-containing protein</fullName>
    </recommendedName>
</protein>
<proteinExistence type="inferred from homology"/>
<dbReference type="KEGG" id="lmi:LMXM_29_1560"/>
<accession>E9B0T0</accession>
<feature type="region of interest" description="Disordered" evidence="6">
    <location>
        <begin position="1105"/>
        <end position="1125"/>
    </location>
</feature>
<feature type="domain" description="Protein kinase" evidence="7">
    <location>
        <begin position="750"/>
        <end position="1284"/>
    </location>
</feature>
<dbReference type="InterPro" id="IPR050339">
    <property type="entry name" value="CC_SR_Kinase"/>
</dbReference>
<feature type="compositionally biased region" description="Polar residues" evidence="6">
    <location>
        <begin position="651"/>
        <end position="670"/>
    </location>
</feature>
<dbReference type="SMART" id="SM00220">
    <property type="entry name" value="S_TKc"/>
    <property type="match status" value="1"/>
</dbReference>
<feature type="compositionally biased region" description="Polar residues" evidence="6">
    <location>
        <begin position="207"/>
        <end position="226"/>
    </location>
</feature>